<dbReference type="Proteomes" id="UP000277580">
    <property type="component" value="Unassembled WGS sequence"/>
</dbReference>
<feature type="transmembrane region" description="Helical" evidence="1">
    <location>
        <begin position="6"/>
        <end position="25"/>
    </location>
</feature>
<proteinExistence type="predicted"/>
<keyword evidence="1" id="KW-0472">Membrane</keyword>
<keyword evidence="3" id="KW-1185">Reference proteome</keyword>
<evidence type="ECO:0000256" key="1">
    <source>
        <dbReference type="SAM" id="Phobius"/>
    </source>
</evidence>
<name>A0A3N4LG47_9PEZI</name>
<dbReference type="InParanoid" id="A0A3N4LG47"/>
<sequence>MRVGLHSDVVFSFLCLYICLCMPLYHRQVCSRQAGYFISISTSRHMGATFNFRGNNRSVRTCVDE</sequence>
<gene>
    <name evidence="2" type="ORF">P167DRAFT_531872</name>
</gene>
<reference evidence="2 3" key="1">
    <citation type="journal article" date="2018" name="Nat. Ecol. Evol.">
        <title>Pezizomycetes genomes reveal the molecular basis of ectomycorrhizal truffle lifestyle.</title>
        <authorList>
            <person name="Murat C."/>
            <person name="Payen T."/>
            <person name="Noel B."/>
            <person name="Kuo A."/>
            <person name="Morin E."/>
            <person name="Chen J."/>
            <person name="Kohler A."/>
            <person name="Krizsan K."/>
            <person name="Balestrini R."/>
            <person name="Da Silva C."/>
            <person name="Montanini B."/>
            <person name="Hainaut M."/>
            <person name="Levati E."/>
            <person name="Barry K.W."/>
            <person name="Belfiori B."/>
            <person name="Cichocki N."/>
            <person name="Clum A."/>
            <person name="Dockter R.B."/>
            <person name="Fauchery L."/>
            <person name="Guy J."/>
            <person name="Iotti M."/>
            <person name="Le Tacon F."/>
            <person name="Lindquist E.A."/>
            <person name="Lipzen A."/>
            <person name="Malagnac F."/>
            <person name="Mello A."/>
            <person name="Molinier V."/>
            <person name="Miyauchi S."/>
            <person name="Poulain J."/>
            <person name="Riccioni C."/>
            <person name="Rubini A."/>
            <person name="Sitrit Y."/>
            <person name="Splivallo R."/>
            <person name="Traeger S."/>
            <person name="Wang M."/>
            <person name="Zifcakova L."/>
            <person name="Wipf D."/>
            <person name="Zambonelli A."/>
            <person name="Paolocci F."/>
            <person name="Nowrousian M."/>
            <person name="Ottonello S."/>
            <person name="Baldrian P."/>
            <person name="Spatafora J.W."/>
            <person name="Henrissat B."/>
            <person name="Nagy L.G."/>
            <person name="Aury J.M."/>
            <person name="Wincker P."/>
            <person name="Grigoriev I.V."/>
            <person name="Bonfante P."/>
            <person name="Martin F.M."/>
        </authorList>
    </citation>
    <scope>NUCLEOTIDE SEQUENCE [LARGE SCALE GENOMIC DNA]</scope>
    <source>
        <strain evidence="2 3">CCBAS932</strain>
    </source>
</reference>
<accession>A0A3N4LG47</accession>
<evidence type="ECO:0000313" key="2">
    <source>
        <dbReference type="EMBL" id="RPB16925.1"/>
    </source>
</evidence>
<protein>
    <submittedName>
        <fullName evidence="2">Uncharacterized protein</fullName>
    </submittedName>
</protein>
<organism evidence="2 3">
    <name type="scientific">Morchella conica CCBAS932</name>
    <dbReference type="NCBI Taxonomy" id="1392247"/>
    <lineage>
        <taxon>Eukaryota</taxon>
        <taxon>Fungi</taxon>
        <taxon>Dikarya</taxon>
        <taxon>Ascomycota</taxon>
        <taxon>Pezizomycotina</taxon>
        <taxon>Pezizomycetes</taxon>
        <taxon>Pezizales</taxon>
        <taxon>Morchellaceae</taxon>
        <taxon>Morchella</taxon>
    </lineage>
</organism>
<evidence type="ECO:0000313" key="3">
    <source>
        <dbReference type="Proteomes" id="UP000277580"/>
    </source>
</evidence>
<keyword evidence="1" id="KW-1133">Transmembrane helix</keyword>
<keyword evidence="1" id="KW-0812">Transmembrane</keyword>
<dbReference type="EMBL" id="ML119107">
    <property type="protein sequence ID" value="RPB16925.1"/>
    <property type="molecule type" value="Genomic_DNA"/>
</dbReference>
<dbReference type="AlphaFoldDB" id="A0A3N4LG47"/>